<sequence length="306" mass="32039">MSGGAGAEAARVTPVLDVRGLSVGYGGRGGVTQVTHEVSLTVAPGEMLALVGESGSGKTTTAQAALNLLPQGGQVLAGSVHLEGEDVTDAPASRWRSLRGRRIGLVPQDPAGSLDPTKRIGDSIAEAFRIHRAAPRRVLAGRVLELLERVGLDDPARRAKQYPHELSGGMKQRVLIAGAIALGPGLLIADEPTSALDVTVQRRIMELLDDLRRESGTGVLLVTHDLALAGDHADRVLVLQGGRVQEEGRADVVLAAPAAEYTRRLLADAPTLATPVHRVARAPEVADAGVAPELTEPPCWRCATSR</sequence>
<evidence type="ECO:0000313" key="10">
    <source>
        <dbReference type="Proteomes" id="UP001157161"/>
    </source>
</evidence>
<dbReference type="InterPro" id="IPR017871">
    <property type="entry name" value="ABC_transporter-like_CS"/>
</dbReference>
<protein>
    <recommendedName>
        <fullName evidence="8">ABC transporter domain-containing protein</fullName>
    </recommendedName>
</protein>
<comment type="similarity">
    <text evidence="2">Belongs to the ABC transporter superfamily.</text>
</comment>
<keyword evidence="4" id="KW-1003">Cell membrane</keyword>
<keyword evidence="10" id="KW-1185">Reference proteome</keyword>
<dbReference type="PANTHER" id="PTHR43297:SF2">
    <property type="entry name" value="DIPEPTIDE TRANSPORT ATP-BINDING PROTEIN DPPD"/>
    <property type="match status" value="1"/>
</dbReference>
<evidence type="ECO:0000313" key="9">
    <source>
        <dbReference type="EMBL" id="GMA30817.1"/>
    </source>
</evidence>
<organism evidence="9 10">
    <name type="scientific">Litorihabitans aurantiacus</name>
    <dbReference type="NCBI Taxonomy" id="1930061"/>
    <lineage>
        <taxon>Bacteria</taxon>
        <taxon>Bacillati</taxon>
        <taxon>Actinomycetota</taxon>
        <taxon>Actinomycetes</taxon>
        <taxon>Micrococcales</taxon>
        <taxon>Beutenbergiaceae</taxon>
        <taxon>Litorihabitans</taxon>
    </lineage>
</organism>
<dbReference type="SMART" id="SM00382">
    <property type="entry name" value="AAA"/>
    <property type="match status" value="1"/>
</dbReference>
<feature type="domain" description="ABC transporter" evidence="8">
    <location>
        <begin position="18"/>
        <end position="266"/>
    </location>
</feature>
<dbReference type="SUPFAM" id="SSF52540">
    <property type="entry name" value="P-loop containing nucleoside triphosphate hydrolases"/>
    <property type="match status" value="1"/>
</dbReference>
<keyword evidence="3" id="KW-0813">Transport</keyword>
<dbReference type="InterPro" id="IPR003593">
    <property type="entry name" value="AAA+_ATPase"/>
</dbReference>
<dbReference type="Pfam" id="PF00005">
    <property type="entry name" value="ABC_tran"/>
    <property type="match status" value="1"/>
</dbReference>
<evidence type="ECO:0000256" key="6">
    <source>
        <dbReference type="ARBA" id="ARBA00022840"/>
    </source>
</evidence>
<evidence type="ECO:0000256" key="1">
    <source>
        <dbReference type="ARBA" id="ARBA00004202"/>
    </source>
</evidence>
<dbReference type="EMBL" id="BSUM01000001">
    <property type="protein sequence ID" value="GMA30817.1"/>
    <property type="molecule type" value="Genomic_DNA"/>
</dbReference>
<evidence type="ECO:0000256" key="2">
    <source>
        <dbReference type="ARBA" id="ARBA00005417"/>
    </source>
</evidence>
<comment type="caution">
    <text evidence="9">The sequence shown here is derived from an EMBL/GenBank/DDBJ whole genome shotgun (WGS) entry which is preliminary data.</text>
</comment>
<evidence type="ECO:0000256" key="4">
    <source>
        <dbReference type="ARBA" id="ARBA00022475"/>
    </source>
</evidence>
<dbReference type="InterPro" id="IPR003439">
    <property type="entry name" value="ABC_transporter-like_ATP-bd"/>
</dbReference>
<evidence type="ECO:0000256" key="7">
    <source>
        <dbReference type="ARBA" id="ARBA00023136"/>
    </source>
</evidence>
<accession>A0AA37UWU0</accession>
<proteinExistence type="inferred from homology"/>
<reference evidence="9" key="1">
    <citation type="journal article" date="2014" name="Int. J. Syst. Evol. Microbiol.">
        <title>Complete genome sequence of Corynebacterium casei LMG S-19264T (=DSM 44701T), isolated from a smear-ripened cheese.</title>
        <authorList>
            <consortium name="US DOE Joint Genome Institute (JGI-PGF)"/>
            <person name="Walter F."/>
            <person name="Albersmeier A."/>
            <person name="Kalinowski J."/>
            <person name="Ruckert C."/>
        </authorList>
    </citation>
    <scope>NUCLEOTIDE SEQUENCE</scope>
    <source>
        <strain evidence="9">NBRC 112290</strain>
    </source>
</reference>
<evidence type="ECO:0000256" key="3">
    <source>
        <dbReference type="ARBA" id="ARBA00022448"/>
    </source>
</evidence>
<reference evidence="9" key="2">
    <citation type="submission" date="2023-02" db="EMBL/GenBank/DDBJ databases">
        <authorList>
            <person name="Sun Q."/>
            <person name="Mori K."/>
        </authorList>
    </citation>
    <scope>NUCLEOTIDE SEQUENCE</scope>
    <source>
        <strain evidence="9">NBRC 112290</strain>
    </source>
</reference>
<name>A0AA37UWU0_9MICO</name>
<evidence type="ECO:0000256" key="5">
    <source>
        <dbReference type="ARBA" id="ARBA00022741"/>
    </source>
</evidence>
<dbReference type="Proteomes" id="UP001157161">
    <property type="component" value="Unassembled WGS sequence"/>
</dbReference>
<evidence type="ECO:0000259" key="8">
    <source>
        <dbReference type="PROSITE" id="PS50893"/>
    </source>
</evidence>
<keyword evidence="7" id="KW-0472">Membrane</keyword>
<dbReference type="PROSITE" id="PS50893">
    <property type="entry name" value="ABC_TRANSPORTER_2"/>
    <property type="match status" value="1"/>
</dbReference>
<dbReference type="PANTHER" id="PTHR43297">
    <property type="entry name" value="OLIGOPEPTIDE TRANSPORT ATP-BINDING PROTEIN APPD"/>
    <property type="match status" value="1"/>
</dbReference>
<dbReference type="AlphaFoldDB" id="A0AA37UWU0"/>
<dbReference type="PROSITE" id="PS00211">
    <property type="entry name" value="ABC_TRANSPORTER_1"/>
    <property type="match status" value="1"/>
</dbReference>
<dbReference type="Gene3D" id="3.40.50.300">
    <property type="entry name" value="P-loop containing nucleotide triphosphate hydrolases"/>
    <property type="match status" value="1"/>
</dbReference>
<keyword evidence="5" id="KW-0547">Nucleotide-binding</keyword>
<gene>
    <name evidence="9" type="ORF">GCM10025875_08090</name>
</gene>
<dbReference type="GO" id="GO:0005524">
    <property type="term" value="F:ATP binding"/>
    <property type="evidence" value="ECO:0007669"/>
    <property type="project" value="UniProtKB-KW"/>
</dbReference>
<dbReference type="InterPro" id="IPR050388">
    <property type="entry name" value="ABC_Ni/Peptide_Import"/>
</dbReference>
<dbReference type="GO" id="GO:0005886">
    <property type="term" value="C:plasma membrane"/>
    <property type="evidence" value="ECO:0007669"/>
    <property type="project" value="UniProtKB-SubCell"/>
</dbReference>
<dbReference type="GO" id="GO:0016887">
    <property type="term" value="F:ATP hydrolysis activity"/>
    <property type="evidence" value="ECO:0007669"/>
    <property type="project" value="InterPro"/>
</dbReference>
<comment type="subcellular location">
    <subcellularLocation>
        <location evidence="1">Cell membrane</location>
        <topology evidence="1">Peripheral membrane protein</topology>
    </subcellularLocation>
</comment>
<dbReference type="CDD" id="cd03257">
    <property type="entry name" value="ABC_NikE_OppD_transporters"/>
    <property type="match status" value="1"/>
</dbReference>
<dbReference type="InterPro" id="IPR027417">
    <property type="entry name" value="P-loop_NTPase"/>
</dbReference>
<keyword evidence="6" id="KW-0067">ATP-binding</keyword>